<dbReference type="SUPFAM" id="SSF160719">
    <property type="entry name" value="gpW/gp25-like"/>
    <property type="match status" value="1"/>
</dbReference>
<evidence type="ECO:0000256" key="1">
    <source>
        <dbReference type="SAM" id="MobiDB-lite"/>
    </source>
</evidence>
<proteinExistence type="predicted"/>
<feature type="region of interest" description="Disordered" evidence="1">
    <location>
        <begin position="1"/>
        <end position="23"/>
    </location>
</feature>
<gene>
    <name evidence="2" type="ORF">UFOPK3564_00241</name>
</gene>
<organism evidence="2">
    <name type="scientific">freshwater metagenome</name>
    <dbReference type="NCBI Taxonomy" id="449393"/>
    <lineage>
        <taxon>unclassified sequences</taxon>
        <taxon>metagenomes</taxon>
        <taxon>ecological metagenomes</taxon>
    </lineage>
</organism>
<reference evidence="2" key="1">
    <citation type="submission" date="2020-05" db="EMBL/GenBank/DDBJ databases">
        <authorList>
            <person name="Chiriac C."/>
            <person name="Salcher M."/>
            <person name="Ghai R."/>
            <person name="Kavagutti S V."/>
        </authorList>
    </citation>
    <scope>NUCLEOTIDE SEQUENCE</scope>
</reference>
<sequence>MADPGHPAIPLRLDPATADPETGVGTFATVPQDSLAEVRQCTRAILLTRIGLRIENPELGITDPRFGTSVDADEIADVLDQFEDRAEWDAVADPDTGAIVGVRVTGTA</sequence>
<accession>A0A6J7FTJ0</accession>
<name>A0A6J7FTJ0_9ZZZZ</name>
<dbReference type="EMBL" id="CAFBMK010000007">
    <property type="protein sequence ID" value="CAB4894893.1"/>
    <property type="molecule type" value="Genomic_DNA"/>
</dbReference>
<protein>
    <submittedName>
        <fullName evidence="2">Unannotated protein</fullName>
    </submittedName>
</protein>
<evidence type="ECO:0000313" key="2">
    <source>
        <dbReference type="EMBL" id="CAB4894893.1"/>
    </source>
</evidence>
<dbReference type="AlphaFoldDB" id="A0A6J7FTJ0"/>